<proteinExistence type="predicted"/>
<reference evidence="1" key="1">
    <citation type="journal article" date="2014" name="PLoS ONE">
        <title>Transcriptome-Based Identification of ABC Transporters in the Western Tarnished Plant Bug Lygus hesperus.</title>
        <authorList>
            <person name="Hull J.J."/>
            <person name="Chaney K."/>
            <person name="Geib S.M."/>
            <person name="Fabrick J.A."/>
            <person name="Brent C.S."/>
            <person name="Walsh D."/>
            <person name="Lavine L.C."/>
        </authorList>
    </citation>
    <scope>NUCLEOTIDE SEQUENCE</scope>
</reference>
<evidence type="ECO:0000313" key="1">
    <source>
        <dbReference type="EMBL" id="JAG38893.1"/>
    </source>
</evidence>
<sequence>MPCQLSFVSQTHLYAPPPPYVLGPHSPSPSPHSFPNSATLLPHPVMRESYCQLGRRMVLLVLRVLCGTSPTRASYKPIWSTYSLFGYCSPTISTLVVLSRYATTAWAHSATNPSLAPLVYLSPRILVLCTLRTVGFLSIRRIYSCSYLLSLLCSCMLGGIGRGVAPTYSRAHNPSYRFGRYPSYCHLSTPSSMFHRTNLSTASIASVSTHGQMRPSTHTFLPSMAPVCLYSRTLPSSIALGSFSSTAIGILCCVICTTRCIFRPLLPIATVVAPRMVCTLFSIFPKCSTVLLSSILPTYVVGPVAMLVRSTPLSSLALLSVVASFQTSSPPPGFHFPPQSTLGRCTTYL</sequence>
<reference evidence="2" key="3">
    <citation type="journal article" date="2016" name="Gigascience">
        <title>De novo construction of an expanded transcriptome assembly for the western tarnished plant bug, Lygus hesperus.</title>
        <authorList>
            <person name="Tassone E.E."/>
            <person name="Geib S.M."/>
            <person name="Hall B."/>
            <person name="Fabrick J.A."/>
            <person name="Brent C.S."/>
            <person name="Hull J.J."/>
        </authorList>
    </citation>
    <scope>NUCLEOTIDE SEQUENCE</scope>
</reference>
<organism evidence="1">
    <name type="scientific">Lygus hesperus</name>
    <name type="common">Western plant bug</name>
    <dbReference type="NCBI Taxonomy" id="30085"/>
    <lineage>
        <taxon>Eukaryota</taxon>
        <taxon>Metazoa</taxon>
        <taxon>Ecdysozoa</taxon>
        <taxon>Arthropoda</taxon>
        <taxon>Hexapoda</taxon>
        <taxon>Insecta</taxon>
        <taxon>Pterygota</taxon>
        <taxon>Neoptera</taxon>
        <taxon>Paraneoptera</taxon>
        <taxon>Hemiptera</taxon>
        <taxon>Heteroptera</taxon>
        <taxon>Panheteroptera</taxon>
        <taxon>Cimicomorpha</taxon>
        <taxon>Miridae</taxon>
        <taxon>Mirini</taxon>
        <taxon>Lygus</taxon>
    </lineage>
</organism>
<dbReference type="AlphaFoldDB" id="A0A0A9Z6C0"/>
<evidence type="ECO:0000313" key="2">
    <source>
        <dbReference type="EMBL" id="JAQ00508.1"/>
    </source>
</evidence>
<name>A0A0A9Z6C0_LYGHE</name>
<accession>A0A0A9Z6C0</accession>
<gene>
    <name evidence="1" type="primary">DYM</name>
    <name evidence="1" type="ORF">CM83_3163</name>
    <name evidence="2" type="ORF">g.14171</name>
</gene>
<dbReference type="EMBL" id="GBHO01004711">
    <property type="protein sequence ID" value="JAG38893.1"/>
    <property type="molecule type" value="Transcribed_RNA"/>
</dbReference>
<dbReference type="EMBL" id="GDHC01018121">
    <property type="protein sequence ID" value="JAQ00508.1"/>
    <property type="molecule type" value="Transcribed_RNA"/>
</dbReference>
<reference evidence="1" key="2">
    <citation type="submission" date="2014-07" db="EMBL/GenBank/DDBJ databases">
        <authorList>
            <person name="Hull J."/>
        </authorList>
    </citation>
    <scope>NUCLEOTIDE SEQUENCE</scope>
</reference>
<protein>
    <submittedName>
        <fullName evidence="1">Dymeclin</fullName>
    </submittedName>
</protein>